<dbReference type="Proteomes" id="UP000678374">
    <property type="component" value="Unassembled WGS sequence"/>
</dbReference>
<dbReference type="AlphaFoldDB" id="A0A940YX74"/>
<reference evidence="5" key="1">
    <citation type="submission" date="2021-04" db="EMBL/GenBank/DDBJ databases">
        <title>The genome sequence of Ideonella sp. 4Y11.</title>
        <authorList>
            <person name="Liu Y."/>
        </authorList>
    </citation>
    <scope>NUCLEOTIDE SEQUENCE</scope>
    <source>
        <strain evidence="5">4Y11</strain>
    </source>
</reference>
<gene>
    <name evidence="5" type="ORF">KAK06_18060</name>
</gene>
<feature type="domain" description="FAD-binding FR-type" evidence="4">
    <location>
        <begin position="257"/>
        <end position="360"/>
    </location>
</feature>
<keyword evidence="2" id="KW-0479">Metal-binding</keyword>
<dbReference type="Gene3D" id="3.10.20.30">
    <property type="match status" value="1"/>
</dbReference>
<evidence type="ECO:0000313" key="5">
    <source>
        <dbReference type="EMBL" id="MBQ0960865.1"/>
    </source>
</evidence>
<dbReference type="InterPro" id="IPR017927">
    <property type="entry name" value="FAD-bd_FR_type"/>
</dbReference>
<dbReference type="InterPro" id="IPR039261">
    <property type="entry name" value="FNR_nucleotide-bd"/>
</dbReference>
<dbReference type="InterPro" id="IPR006058">
    <property type="entry name" value="2Fe2S_fd_BS"/>
</dbReference>
<dbReference type="RefSeq" id="WP_210803531.1">
    <property type="nucleotide sequence ID" value="NZ_JAGQDE010000018.1"/>
</dbReference>
<dbReference type="CDD" id="cd00207">
    <property type="entry name" value="fer2"/>
    <property type="match status" value="1"/>
</dbReference>
<keyword evidence="6" id="KW-1185">Reference proteome</keyword>
<organism evidence="5 6">
    <name type="scientific">Ideonella aquatica</name>
    <dbReference type="NCBI Taxonomy" id="2824119"/>
    <lineage>
        <taxon>Bacteria</taxon>
        <taxon>Pseudomonadati</taxon>
        <taxon>Pseudomonadota</taxon>
        <taxon>Betaproteobacteria</taxon>
        <taxon>Burkholderiales</taxon>
        <taxon>Sphaerotilaceae</taxon>
        <taxon>Ideonella</taxon>
    </lineage>
</organism>
<dbReference type="PROSITE" id="PS00197">
    <property type="entry name" value="2FE2S_FER_1"/>
    <property type="match status" value="1"/>
</dbReference>
<dbReference type="PANTHER" id="PTHR47354:SF5">
    <property type="entry name" value="PROTEIN RFBI"/>
    <property type="match status" value="1"/>
</dbReference>
<feature type="domain" description="2Fe-2S ferredoxin-type" evidence="3">
    <location>
        <begin position="159"/>
        <end position="250"/>
    </location>
</feature>
<comment type="cofactor">
    <cofactor evidence="1">
        <name>FAD</name>
        <dbReference type="ChEBI" id="CHEBI:57692"/>
    </cofactor>
</comment>
<dbReference type="InterPro" id="IPR050415">
    <property type="entry name" value="MRET"/>
</dbReference>
<dbReference type="EMBL" id="JAGQDE010000018">
    <property type="protein sequence ID" value="MBQ0960865.1"/>
    <property type="molecule type" value="Genomic_DNA"/>
</dbReference>
<evidence type="ECO:0000313" key="6">
    <source>
        <dbReference type="Proteomes" id="UP000678374"/>
    </source>
</evidence>
<dbReference type="SUPFAM" id="SSF54292">
    <property type="entry name" value="2Fe-2S ferredoxin-like"/>
    <property type="match status" value="1"/>
</dbReference>
<sequence>MAHRLTVWRAAQLLGVSRGQLQALVREGRLALDDGLVSSDDLLALYPQAHLEDSGMLERTQAIRNEAFARRVRERTLPSQEVLAQRLFHQSTELAEVRRHLQRYHGLVVDLRDRLRAATTPPGPLKLADDIDRALGQILASEAADPLEAMDDMLKLMSAQVTIRPSGHEFSVMGHDTLLQAGLKAGLRLPYGCGNGSCGMCKVRVIQGEVCRTQPFDYVLSETEKRQGYTLMCAHTAASSDLTLETLEASGPQDIPAQDLVATLRSVTMLGADTAQLHLQTPRSHRLRFLAGQSVTLGLAAASGDLQATLPIASCPCDDRNLHFLVTREHDGDFGAAVCAGLKPGTAVSVRGPMGDFVLAEGLRPLLFIACDTAFAPIKSLIEHALALEAAPAMALLWLATRPDGQVLANQCRAWSEALDAFEYTPITDRDVQAGAAQVVESLRADLFAIDCDCYVAGPEVFVQVVDSALAAMGVPAAQRRTQVLP</sequence>
<accession>A0A940YX74</accession>
<keyword evidence="2" id="KW-0001">2Fe-2S</keyword>
<dbReference type="PROSITE" id="PS51384">
    <property type="entry name" value="FAD_FR"/>
    <property type="match status" value="1"/>
</dbReference>
<dbReference type="InterPro" id="IPR036010">
    <property type="entry name" value="2Fe-2S_ferredoxin-like_sf"/>
</dbReference>
<keyword evidence="2" id="KW-0408">Iron</keyword>
<evidence type="ECO:0000256" key="2">
    <source>
        <dbReference type="ARBA" id="ARBA00022714"/>
    </source>
</evidence>
<dbReference type="InterPro" id="IPR008333">
    <property type="entry name" value="Cbr1-like_FAD-bd_dom"/>
</dbReference>
<evidence type="ECO:0000259" key="3">
    <source>
        <dbReference type="PROSITE" id="PS51085"/>
    </source>
</evidence>
<protein>
    <submittedName>
        <fullName evidence="5">2Fe-2S iron-sulfur cluster binding domain-containing protein</fullName>
    </submittedName>
</protein>
<dbReference type="GO" id="GO:0016491">
    <property type="term" value="F:oxidoreductase activity"/>
    <property type="evidence" value="ECO:0007669"/>
    <property type="project" value="InterPro"/>
</dbReference>
<dbReference type="PRINTS" id="PR00410">
    <property type="entry name" value="PHEHYDRXLASE"/>
</dbReference>
<dbReference type="Gene3D" id="2.40.30.10">
    <property type="entry name" value="Translation factors"/>
    <property type="match status" value="1"/>
</dbReference>
<dbReference type="InterPro" id="IPR017938">
    <property type="entry name" value="Riboflavin_synthase-like_b-brl"/>
</dbReference>
<dbReference type="GO" id="GO:0051537">
    <property type="term" value="F:2 iron, 2 sulfur cluster binding"/>
    <property type="evidence" value="ECO:0007669"/>
    <property type="project" value="UniProtKB-KW"/>
</dbReference>
<dbReference type="Pfam" id="PF00111">
    <property type="entry name" value="Fer2"/>
    <property type="match status" value="1"/>
</dbReference>
<dbReference type="SUPFAM" id="SSF63380">
    <property type="entry name" value="Riboflavin synthase domain-like"/>
    <property type="match status" value="1"/>
</dbReference>
<dbReference type="Gene3D" id="3.40.50.80">
    <property type="entry name" value="Nucleotide-binding domain of ferredoxin-NADP reductase (FNR) module"/>
    <property type="match status" value="1"/>
</dbReference>
<comment type="caution">
    <text evidence="5">The sequence shown here is derived from an EMBL/GenBank/DDBJ whole genome shotgun (WGS) entry which is preliminary data.</text>
</comment>
<evidence type="ECO:0000259" key="4">
    <source>
        <dbReference type="PROSITE" id="PS51384"/>
    </source>
</evidence>
<evidence type="ECO:0000256" key="1">
    <source>
        <dbReference type="ARBA" id="ARBA00001974"/>
    </source>
</evidence>
<dbReference type="InterPro" id="IPR012675">
    <property type="entry name" value="Beta-grasp_dom_sf"/>
</dbReference>
<dbReference type="InterPro" id="IPR001041">
    <property type="entry name" value="2Fe-2S_ferredoxin-type"/>
</dbReference>
<proteinExistence type="predicted"/>
<keyword evidence="2" id="KW-0411">Iron-sulfur</keyword>
<name>A0A940YX74_9BURK</name>
<dbReference type="SUPFAM" id="SSF52343">
    <property type="entry name" value="Ferredoxin reductase-like, C-terminal NADP-linked domain"/>
    <property type="match status" value="1"/>
</dbReference>
<dbReference type="PANTHER" id="PTHR47354">
    <property type="entry name" value="NADH OXIDOREDUCTASE HCR"/>
    <property type="match status" value="1"/>
</dbReference>
<dbReference type="Pfam" id="PF00970">
    <property type="entry name" value="FAD_binding_6"/>
    <property type="match status" value="1"/>
</dbReference>
<dbReference type="PROSITE" id="PS51085">
    <property type="entry name" value="2FE2S_FER_2"/>
    <property type="match status" value="1"/>
</dbReference>